<keyword evidence="2" id="KW-1185">Reference proteome</keyword>
<sequence>MAREEFMRGGEELPSDRTIKVVLPLPLYARYHRFNQMKCHTTDKCVHRGFPHRASFVTRRRRQLPSEQTHSIKHPIVGI</sequence>
<proteinExistence type="predicted"/>
<name>A0ACC0VUP7_9STRA</name>
<accession>A0ACC0VUP7</accession>
<dbReference type="Proteomes" id="UP001163321">
    <property type="component" value="Chromosome 7"/>
</dbReference>
<comment type="caution">
    <text evidence="1">The sequence shown here is derived from an EMBL/GenBank/DDBJ whole genome shotgun (WGS) entry which is preliminary data.</text>
</comment>
<evidence type="ECO:0000313" key="2">
    <source>
        <dbReference type="Proteomes" id="UP001163321"/>
    </source>
</evidence>
<organism evidence="1 2">
    <name type="scientific">Peronosclerospora sorghi</name>
    <dbReference type="NCBI Taxonomy" id="230839"/>
    <lineage>
        <taxon>Eukaryota</taxon>
        <taxon>Sar</taxon>
        <taxon>Stramenopiles</taxon>
        <taxon>Oomycota</taxon>
        <taxon>Peronosporomycetes</taxon>
        <taxon>Peronosporales</taxon>
        <taxon>Peronosporaceae</taxon>
        <taxon>Peronosclerospora</taxon>
    </lineage>
</organism>
<dbReference type="EMBL" id="CM047586">
    <property type="protein sequence ID" value="KAI9909680.1"/>
    <property type="molecule type" value="Genomic_DNA"/>
</dbReference>
<evidence type="ECO:0000313" key="1">
    <source>
        <dbReference type="EMBL" id="KAI9909680.1"/>
    </source>
</evidence>
<reference evidence="1 2" key="1">
    <citation type="journal article" date="2022" name="bioRxiv">
        <title>The genome of the oomycete Peronosclerospora sorghi, a cosmopolitan pathogen of maize and sorghum, is inflated with dispersed pseudogenes.</title>
        <authorList>
            <person name="Fletcher K."/>
            <person name="Martin F."/>
            <person name="Isakeit T."/>
            <person name="Cavanaugh K."/>
            <person name="Magill C."/>
            <person name="Michelmore R."/>
        </authorList>
    </citation>
    <scope>NUCLEOTIDE SEQUENCE [LARGE SCALE GENOMIC DNA]</scope>
    <source>
        <strain evidence="1">P6</strain>
    </source>
</reference>
<gene>
    <name evidence="1" type="ORF">PsorP6_015103</name>
</gene>
<protein>
    <submittedName>
        <fullName evidence="1">Uncharacterized protein</fullName>
    </submittedName>
</protein>